<evidence type="ECO:0000313" key="1">
    <source>
        <dbReference type="EMBL" id="SET39216.1"/>
    </source>
</evidence>
<gene>
    <name evidence="1" type="ORF">SAMN02583745_02227</name>
</gene>
<dbReference type="Proteomes" id="UP000242642">
    <property type="component" value="Unassembled WGS sequence"/>
</dbReference>
<name>A0A1I0E399_9GAMM</name>
<sequence length="189" mass="20849">MILLGVIIGLSSTLFSPDHSEDIYSDSYDSGYEDEYSYAEPYSDCTAGELTTENGKTTQTFCQWDESGALKLNSITRSDTETELNLTLVGDGYSGFCVWPVASESAFRLVDTDTGAELILKDQVSEISSCADQDPDTRFMYPSYGEEYELKLVFDALPSTAINMKLVEHVEEEGVNPTAINNITLLPLE</sequence>
<dbReference type="AlphaFoldDB" id="A0A1I0E399"/>
<accession>A0A1I0E399</accession>
<evidence type="ECO:0000313" key="2">
    <source>
        <dbReference type="Proteomes" id="UP000242642"/>
    </source>
</evidence>
<dbReference type="STRING" id="1123402.SAMN02583745_02227"/>
<proteinExistence type="predicted"/>
<dbReference type="RefSeq" id="WP_093321030.1">
    <property type="nucleotide sequence ID" value="NZ_FOHV01000022.1"/>
</dbReference>
<reference evidence="2" key="1">
    <citation type="submission" date="2016-10" db="EMBL/GenBank/DDBJ databases">
        <authorList>
            <person name="Varghese N."/>
            <person name="Submissions S."/>
        </authorList>
    </citation>
    <scope>NUCLEOTIDE SEQUENCE [LARGE SCALE GENOMIC DNA]</scope>
    <source>
        <strain evidence="2">DSM 18579</strain>
    </source>
</reference>
<dbReference type="EMBL" id="FOHV01000022">
    <property type="protein sequence ID" value="SET39216.1"/>
    <property type="molecule type" value="Genomic_DNA"/>
</dbReference>
<keyword evidence="2" id="KW-1185">Reference proteome</keyword>
<organism evidence="1 2">
    <name type="scientific">Thorsellia anophelis DSM 18579</name>
    <dbReference type="NCBI Taxonomy" id="1123402"/>
    <lineage>
        <taxon>Bacteria</taxon>
        <taxon>Pseudomonadati</taxon>
        <taxon>Pseudomonadota</taxon>
        <taxon>Gammaproteobacteria</taxon>
        <taxon>Enterobacterales</taxon>
        <taxon>Thorselliaceae</taxon>
        <taxon>Thorsellia</taxon>
    </lineage>
</organism>
<protein>
    <submittedName>
        <fullName evidence="1">Uncharacterized protein</fullName>
    </submittedName>
</protein>